<dbReference type="PANTHER" id="PTHR34378">
    <property type="entry name" value="GLUTAMATE--CYSTEINE LIGASE, CHLOROPLASTIC"/>
    <property type="match status" value="1"/>
</dbReference>
<name>A0A4Q7Y7B6_9ACTN</name>
<dbReference type="InterPro" id="IPR014746">
    <property type="entry name" value="Gln_synth/guanido_kin_cat_dom"/>
</dbReference>
<keyword evidence="8" id="KW-1185">Reference proteome</keyword>
<protein>
    <recommendedName>
        <fullName evidence="5">Glutamate--cysteine ligase EgtA</fullName>
        <ecNumber evidence="5">6.3.2.2</ecNumber>
    </recommendedName>
    <alternativeName>
        <fullName evidence="5">Gamma-glutamylcysteine synthase</fullName>
        <shortName evidence="5">GCS</shortName>
        <shortName evidence="5">Gamma-ECS</shortName>
    </alternativeName>
</protein>
<accession>A0A4Q7Y7B6</accession>
<comment type="catalytic activity">
    <reaction evidence="4 5 6">
        <text>L-cysteine + L-glutamate + ATP = gamma-L-glutamyl-L-cysteine + ADP + phosphate + H(+)</text>
        <dbReference type="Rhea" id="RHEA:13285"/>
        <dbReference type="ChEBI" id="CHEBI:15378"/>
        <dbReference type="ChEBI" id="CHEBI:29985"/>
        <dbReference type="ChEBI" id="CHEBI:30616"/>
        <dbReference type="ChEBI" id="CHEBI:35235"/>
        <dbReference type="ChEBI" id="CHEBI:43474"/>
        <dbReference type="ChEBI" id="CHEBI:58173"/>
        <dbReference type="ChEBI" id="CHEBI:456216"/>
        <dbReference type="EC" id="6.3.2.2"/>
    </reaction>
</comment>
<comment type="caution">
    <text evidence="7">The sequence shown here is derived from an EMBL/GenBank/DDBJ whole genome shotgun (WGS) entry which is preliminary data.</text>
</comment>
<dbReference type="GO" id="GO:0005524">
    <property type="term" value="F:ATP binding"/>
    <property type="evidence" value="ECO:0007669"/>
    <property type="project" value="UniProtKB-UniRule"/>
</dbReference>
<evidence type="ECO:0000256" key="3">
    <source>
        <dbReference type="ARBA" id="ARBA00022840"/>
    </source>
</evidence>
<comment type="pathway">
    <text evidence="5">Amino-acid biosynthesis; ergothioneine biosynthesis.</text>
</comment>
<evidence type="ECO:0000313" key="8">
    <source>
        <dbReference type="Proteomes" id="UP000292507"/>
    </source>
</evidence>
<proteinExistence type="inferred from homology"/>
<evidence type="ECO:0000256" key="6">
    <source>
        <dbReference type="PIRNR" id="PIRNR017901"/>
    </source>
</evidence>
<reference evidence="7 8" key="1">
    <citation type="submission" date="2019-02" db="EMBL/GenBank/DDBJ databases">
        <title>Sequencing the genomes of 1000 actinobacteria strains.</title>
        <authorList>
            <person name="Klenk H.-P."/>
        </authorList>
    </citation>
    <scope>NUCLEOTIDE SEQUENCE [LARGE SCALE GENOMIC DNA]</scope>
    <source>
        <strain evidence="7 8">DSM 44509</strain>
    </source>
</reference>
<dbReference type="EC" id="6.3.2.2" evidence="5"/>
<evidence type="ECO:0000256" key="2">
    <source>
        <dbReference type="ARBA" id="ARBA00022741"/>
    </source>
</evidence>
<dbReference type="NCBIfam" id="TIGR03444">
    <property type="entry name" value="EgtA_Cys_ligase"/>
    <property type="match status" value="1"/>
</dbReference>
<sequence>MTAVTVAPSSVVGLDEAVEHIAGTAFRAGPIGRVGLELESHLVDLDRPGSRVPWERVTGLVAELEPLPEGSRVTLEPGGQVELSSPPAADAAAAVAGLRSDRVALAGVLSRAGLGMSVLGTDPLRPPLRLSPAGRYAAMEQHFAAVGCQEAGIRMMTSTAALQVNLEAGPAPHWAPRMAQAHRLGPVLVAVSACSPLLGGHPAAWRSGRQHIWAELDRSRCAPALTGNDPAADWATYALAAPVMLVRDPATGAAEAVRTRTPMAEWLTGTTLLAGRSPTVADLDYHLTTLFPPVRPRGYLELRYLDAAPEPWWPALAAVTATLLDDPAAADRAADACAPVEGRWVDAARIGLADRALRTAAVACLAAAVDTVHADLRPEVCLLADLVSRGHSPGDAVLARAGGSDPLAVLAAATDLPGGDR</sequence>
<dbReference type="PANTHER" id="PTHR34378:SF1">
    <property type="entry name" value="GLUTAMATE--CYSTEINE LIGASE, CHLOROPLASTIC"/>
    <property type="match status" value="1"/>
</dbReference>
<keyword evidence="2 5" id="KW-0547">Nucleotide-binding</keyword>
<dbReference type="PIRSF" id="PIRSF017901">
    <property type="entry name" value="GCL"/>
    <property type="match status" value="1"/>
</dbReference>
<keyword evidence="3 5" id="KW-0067">ATP-binding</keyword>
<dbReference type="Pfam" id="PF04107">
    <property type="entry name" value="GCS2"/>
    <property type="match status" value="1"/>
</dbReference>
<dbReference type="GO" id="GO:0004357">
    <property type="term" value="F:glutamate-cysteine ligase activity"/>
    <property type="evidence" value="ECO:0007669"/>
    <property type="project" value="UniProtKB-UniRule"/>
</dbReference>
<dbReference type="EMBL" id="SHKV01000001">
    <property type="protein sequence ID" value="RZU31859.1"/>
    <property type="molecule type" value="Genomic_DNA"/>
</dbReference>
<evidence type="ECO:0000256" key="1">
    <source>
        <dbReference type="ARBA" id="ARBA00022598"/>
    </source>
</evidence>
<evidence type="ECO:0000256" key="4">
    <source>
        <dbReference type="ARBA" id="ARBA00048819"/>
    </source>
</evidence>
<keyword evidence="1 5" id="KW-0436">Ligase</keyword>
<organism evidence="7 8">
    <name type="scientific">Blastococcus saxobsidens</name>
    <dbReference type="NCBI Taxonomy" id="138336"/>
    <lineage>
        <taxon>Bacteria</taxon>
        <taxon>Bacillati</taxon>
        <taxon>Actinomycetota</taxon>
        <taxon>Actinomycetes</taxon>
        <taxon>Geodermatophilales</taxon>
        <taxon>Geodermatophilaceae</taxon>
        <taxon>Blastococcus</taxon>
    </lineage>
</organism>
<dbReference type="AlphaFoldDB" id="A0A4Q7Y7B6"/>
<dbReference type="GO" id="GO:0052699">
    <property type="term" value="P:ergothioneine biosynthetic process"/>
    <property type="evidence" value="ECO:0007669"/>
    <property type="project" value="UniProtKB-UniRule"/>
</dbReference>
<dbReference type="Gene3D" id="3.30.590.20">
    <property type="match status" value="1"/>
</dbReference>
<dbReference type="UniPathway" id="UPA01014"/>
<evidence type="ECO:0000313" key="7">
    <source>
        <dbReference type="EMBL" id="RZU31859.1"/>
    </source>
</evidence>
<dbReference type="InterPro" id="IPR006336">
    <property type="entry name" value="GCS2"/>
</dbReference>
<gene>
    <name evidence="5" type="primary">egtA</name>
    <name evidence="7" type="ORF">BKA19_1542</name>
</gene>
<dbReference type="HAMAP" id="MF_02034">
    <property type="entry name" value="EgtA"/>
    <property type="match status" value="1"/>
</dbReference>
<comment type="similarity">
    <text evidence="5 6">Belongs to the glutamate--cysteine ligase type 2 family. EgtA subfamily.</text>
</comment>
<dbReference type="SUPFAM" id="SSF55931">
    <property type="entry name" value="Glutamine synthetase/guanido kinase"/>
    <property type="match status" value="1"/>
</dbReference>
<evidence type="ECO:0000256" key="5">
    <source>
        <dbReference type="HAMAP-Rule" id="MF_02034"/>
    </source>
</evidence>
<dbReference type="GO" id="GO:0006750">
    <property type="term" value="P:glutathione biosynthetic process"/>
    <property type="evidence" value="ECO:0007669"/>
    <property type="project" value="UniProtKB-UniRule"/>
</dbReference>
<comment type="function">
    <text evidence="5">Catalyzes the synthesis of gamma-glutamylcysteine (gamma-GC). This compound is used as substrate for the biosynthesis of the low-molecular thiol compound ergothioneine.</text>
</comment>
<dbReference type="Proteomes" id="UP000292507">
    <property type="component" value="Unassembled WGS sequence"/>
</dbReference>
<dbReference type="RefSeq" id="WP_242611034.1">
    <property type="nucleotide sequence ID" value="NZ_POQT01000034.1"/>
</dbReference>
<dbReference type="InterPro" id="IPR035434">
    <property type="entry name" value="GCL_bact_plant"/>
</dbReference>
<dbReference type="InterPro" id="IPR017809">
    <property type="entry name" value="EgtA_Actinobacteria"/>
</dbReference>